<keyword evidence="2 11" id="KW-0812">Transmembrane</keyword>
<feature type="domain" description="Cadherin" evidence="12">
    <location>
        <begin position="5828"/>
        <end position="5931"/>
    </location>
</feature>
<feature type="domain" description="Cadherin" evidence="12">
    <location>
        <begin position="2545"/>
        <end position="2652"/>
    </location>
</feature>
<feature type="domain" description="Cadherin" evidence="12">
    <location>
        <begin position="4882"/>
        <end position="4985"/>
    </location>
</feature>
<reference evidence="13" key="1">
    <citation type="journal article" date="2023" name="G3 (Bethesda)">
        <title>A reference genome for the long-term kleptoplast-retaining sea slug Elysia crispata morphotype clarki.</title>
        <authorList>
            <person name="Eastman K.E."/>
            <person name="Pendleton A.L."/>
            <person name="Shaikh M.A."/>
            <person name="Suttiyut T."/>
            <person name="Ogas R."/>
            <person name="Tomko P."/>
            <person name="Gavelis G."/>
            <person name="Widhalm J.R."/>
            <person name="Wisecaver J.H."/>
        </authorList>
    </citation>
    <scope>NUCLEOTIDE SEQUENCE</scope>
    <source>
        <strain evidence="13">ECLA1</strain>
    </source>
</reference>
<proteinExistence type="predicted"/>
<evidence type="ECO:0000259" key="12">
    <source>
        <dbReference type="PROSITE" id="PS50268"/>
    </source>
</evidence>
<feature type="domain" description="Cadherin" evidence="12">
    <location>
        <begin position="4560"/>
        <end position="4669"/>
    </location>
</feature>
<dbReference type="GO" id="GO:0007156">
    <property type="term" value="P:homophilic cell adhesion via plasma membrane adhesion molecules"/>
    <property type="evidence" value="ECO:0007669"/>
    <property type="project" value="InterPro"/>
</dbReference>
<evidence type="ECO:0000256" key="9">
    <source>
        <dbReference type="PROSITE-ProRule" id="PRU00043"/>
    </source>
</evidence>
<dbReference type="FunFam" id="2.60.40.60:FF:000116">
    <property type="entry name" value="Dachsous cadherin-related 2"/>
    <property type="match status" value="1"/>
</dbReference>
<dbReference type="PROSITE" id="PS00232">
    <property type="entry name" value="CADHERIN_1"/>
    <property type="match status" value="1"/>
</dbReference>
<feature type="domain" description="Cadherin" evidence="12">
    <location>
        <begin position="7182"/>
        <end position="7298"/>
    </location>
</feature>
<feature type="domain" description="Cadherin" evidence="12">
    <location>
        <begin position="6260"/>
        <end position="6343"/>
    </location>
</feature>
<evidence type="ECO:0000256" key="7">
    <source>
        <dbReference type="ARBA" id="ARBA00023136"/>
    </source>
</evidence>
<dbReference type="PROSITE" id="PS50268">
    <property type="entry name" value="CADHERIN_2"/>
    <property type="match status" value="66"/>
</dbReference>
<protein>
    <recommendedName>
        <fullName evidence="12">Cadherin domain-containing protein</fullName>
    </recommendedName>
</protein>
<feature type="domain" description="Cadherin" evidence="12">
    <location>
        <begin position="1477"/>
        <end position="1579"/>
    </location>
</feature>
<dbReference type="InterPro" id="IPR015919">
    <property type="entry name" value="Cadherin-like_sf"/>
</dbReference>
<dbReference type="Gene3D" id="2.60.40.60">
    <property type="entry name" value="Cadherins"/>
    <property type="match status" value="67"/>
</dbReference>
<feature type="domain" description="Cadherin" evidence="12">
    <location>
        <begin position="1581"/>
        <end position="1682"/>
    </location>
</feature>
<feature type="domain" description="Cadherin" evidence="12">
    <location>
        <begin position="737"/>
        <end position="843"/>
    </location>
</feature>
<dbReference type="GO" id="GO:0005509">
    <property type="term" value="F:calcium ion binding"/>
    <property type="evidence" value="ECO:0007669"/>
    <property type="project" value="UniProtKB-UniRule"/>
</dbReference>
<keyword evidence="7 11" id="KW-0472">Membrane</keyword>
<feature type="domain" description="Cadherin" evidence="12">
    <location>
        <begin position="5720"/>
        <end position="5833"/>
    </location>
</feature>
<feature type="domain" description="Cadherin" evidence="12">
    <location>
        <begin position="2005"/>
        <end position="2112"/>
    </location>
</feature>
<dbReference type="Pfam" id="PF00028">
    <property type="entry name" value="Cadherin"/>
    <property type="match status" value="29"/>
</dbReference>
<feature type="domain" description="Cadherin" evidence="12">
    <location>
        <begin position="3292"/>
        <end position="3402"/>
    </location>
</feature>
<comment type="subcellular location">
    <subcellularLocation>
        <location evidence="1">Membrane</location>
    </subcellularLocation>
</comment>
<feature type="domain" description="Cadherin" evidence="12">
    <location>
        <begin position="1265"/>
        <end position="1362"/>
    </location>
</feature>
<dbReference type="PANTHER" id="PTHR24026">
    <property type="entry name" value="FAT ATYPICAL CADHERIN-RELATED"/>
    <property type="match status" value="1"/>
</dbReference>
<feature type="domain" description="Cadherin" evidence="12">
    <location>
        <begin position="3074"/>
        <end position="3185"/>
    </location>
</feature>
<feature type="domain" description="Cadherin" evidence="12">
    <location>
        <begin position="412"/>
        <end position="526"/>
    </location>
</feature>
<evidence type="ECO:0000313" key="14">
    <source>
        <dbReference type="Proteomes" id="UP001283361"/>
    </source>
</evidence>
<feature type="domain" description="Cadherin" evidence="12">
    <location>
        <begin position="6545"/>
        <end position="6654"/>
    </location>
</feature>
<feature type="domain" description="Cadherin" evidence="12">
    <location>
        <begin position="4670"/>
        <end position="4778"/>
    </location>
</feature>
<feature type="domain" description="Cadherin" evidence="12">
    <location>
        <begin position="4987"/>
        <end position="5086"/>
    </location>
</feature>
<feature type="domain" description="Cadherin" evidence="12">
    <location>
        <begin position="4355"/>
        <end position="4456"/>
    </location>
</feature>
<dbReference type="InterPro" id="IPR020894">
    <property type="entry name" value="Cadherin_CS"/>
</dbReference>
<feature type="domain" description="Cadherin" evidence="12">
    <location>
        <begin position="3499"/>
        <end position="3600"/>
    </location>
</feature>
<feature type="domain" description="Cadherin" evidence="12">
    <location>
        <begin position="3187"/>
        <end position="3293"/>
    </location>
</feature>
<feature type="domain" description="Cadherin" evidence="12">
    <location>
        <begin position="4258"/>
        <end position="4354"/>
    </location>
</feature>
<feature type="domain" description="Cadherin" evidence="12">
    <location>
        <begin position="7545"/>
        <end position="7671"/>
    </location>
</feature>
<feature type="domain" description="Cadherin" evidence="12">
    <location>
        <begin position="1896"/>
        <end position="2010"/>
    </location>
</feature>
<feature type="domain" description="Cadherin" evidence="12">
    <location>
        <begin position="3925"/>
        <end position="4028"/>
    </location>
</feature>
<feature type="domain" description="Cadherin" evidence="12">
    <location>
        <begin position="4038"/>
        <end position="4139"/>
    </location>
</feature>
<feature type="domain" description="Cadherin" evidence="12">
    <location>
        <begin position="4140"/>
        <end position="4246"/>
    </location>
</feature>
<name>A0AAE0YH09_9GAST</name>
<dbReference type="SUPFAM" id="SSF49313">
    <property type="entry name" value="Cadherin-like"/>
    <property type="match status" value="65"/>
</dbReference>
<feature type="domain" description="Cadherin" evidence="12">
    <location>
        <begin position="522"/>
        <end position="628"/>
    </location>
</feature>
<feature type="domain" description="Cadherin" evidence="12">
    <location>
        <begin position="1156"/>
        <end position="1264"/>
    </location>
</feature>
<feature type="domain" description="Cadherin" evidence="12">
    <location>
        <begin position="1684"/>
        <end position="1787"/>
    </location>
</feature>
<feature type="domain" description="Cadherin" evidence="12">
    <location>
        <begin position="2126"/>
        <end position="2221"/>
    </location>
</feature>
<feature type="domain" description="Cadherin" evidence="12">
    <location>
        <begin position="638"/>
        <end position="736"/>
    </location>
</feature>
<feature type="domain" description="Cadherin" evidence="12">
    <location>
        <begin position="5507"/>
        <end position="5612"/>
    </location>
</feature>
<feature type="domain" description="Cadherin" evidence="12">
    <location>
        <begin position="844"/>
        <end position="947"/>
    </location>
</feature>
<feature type="domain" description="Cadherin" evidence="12">
    <location>
        <begin position="948"/>
        <end position="1049"/>
    </location>
</feature>
<accession>A0AAE0YH09</accession>
<evidence type="ECO:0000256" key="3">
    <source>
        <dbReference type="ARBA" id="ARBA00022737"/>
    </source>
</evidence>
<keyword evidence="4 9" id="KW-0106">Calcium</keyword>
<feature type="domain" description="Cadherin" evidence="12">
    <location>
        <begin position="5194"/>
        <end position="5299"/>
    </location>
</feature>
<organism evidence="13 14">
    <name type="scientific">Elysia crispata</name>
    <name type="common">lettuce slug</name>
    <dbReference type="NCBI Taxonomy" id="231223"/>
    <lineage>
        <taxon>Eukaryota</taxon>
        <taxon>Metazoa</taxon>
        <taxon>Spiralia</taxon>
        <taxon>Lophotrochozoa</taxon>
        <taxon>Mollusca</taxon>
        <taxon>Gastropoda</taxon>
        <taxon>Heterobranchia</taxon>
        <taxon>Euthyneura</taxon>
        <taxon>Panpulmonata</taxon>
        <taxon>Sacoglossa</taxon>
        <taxon>Placobranchoidea</taxon>
        <taxon>Plakobranchidae</taxon>
        <taxon>Elysia</taxon>
    </lineage>
</organism>
<feature type="non-terminal residue" evidence="13">
    <location>
        <position position="1"/>
    </location>
</feature>
<dbReference type="PRINTS" id="PR00205">
    <property type="entry name" value="CADHERIN"/>
</dbReference>
<feature type="domain" description="Cadherin" evidence="12">
    <location>
        <begin position="3398"/>
        <end position="3498"/>
    </location>
</feature>
<evidence type="ECO:0000256" key="11">
    <source>
        <dbReference type="SAM" id="Phobius"/>
    </source>
</evidence>
<dbReference type="Proteomes" id="UP001283361">
    <property type="component" value="Unassembled WGS sequence"/>
</dbReference>
<feature type="domain" description="Cadherin" evidence="12">
    <location>
        <begin position="6761"/>
        <end position="6868"/>
    </location>
</feature>
<evidence type="ECO:0000256" key="4">
    <source>
        <dbReference type="ARBA" id="ARBA00022837"/>
    </source>
</evidence>
<dbReference type="SMART" id="SM00112">
    <property type="entry name" value="CA"/>
    <property type="match status" value="64"/>
</dbReference>
<evidence type="ECO:0000313" key="13">
    <source>
        <dbReference type="EMBL" id="KAK3745550.1"/>
    </source>
</evidence>
<feature type="domain" description="Cadherin" evidence="12">
    <location>
        <begin position="5404"/>
        <end position="5512"/>
    </location>
</feature>
<dbReference type="EMBL" id="JAWDGP010006215">
    <property type="protein sequence ID" value="KAK3745550.1"/>
    <property type="molecule type" value="Genomic_DNA"/>
</dbReference>
<feature type="domain" description="Cadherin" evidence="12">
    <location>
        <begin position="2866"/>
        <end position="2967"/>
    </location>
</feature>
<feature type="domain" description="Cadherin" evidence="12">
    <location>
        <begin position="3601"/>
        <end position="3712"/>
    </location>
</feature>
<feature type="domain" description="Cadherin" evidence="12">
    <location>
        <begin position="6865"/>
        <end position="6969"/>
    </location>
</feature>
<evidence type="ECO:0000256" key="2">
    <source>
        <dbReference type="ARBA" id="ARBA00022692"/>
    </source>
</evidence>
<feature type="domain" description="Cadherin" evidence="12">
    <location>
        <begin position="6344"/>
        <end position="6446"/>
    </location>
</feature>
<feature type="domain" description="Cadherin" evidence="12">
    <location>
        <begin position="1058"/>
        <end position="1155"/>
    </location>
</feature>
<feature type="domain" description="Cadherin" evidence="12">
    <location>
        <begin position="7299"/>
        <end position="7535"/>
    </location>
</feature>
<feature type="domain" description="Cadherin" evidence="12">
    <location>
        <begin position="7080"/>
        <end position="7181"/>
    </location>
</feature>
<feature type="domain" description="Cadherin" evidence="12">
    <location>
        <begin position="2222"/>
        <end position="2331"/>
    </location>
</feature>
<feature type="domain" description="Cadherin" evidence="12">
    <location>
        <begin position="6033"/>
        <end position="6135"/>
    </location>
</feature>
<comment type="caution">
    <text evidence="13">The sequence shown here is derived from an EMBL/GenBank/DDBJ whole genome shotgun (WGS) entry which is preliminary data.</text>
</comment>
<sequence>NIFNQLSFDILPYANTQPLFSFVRRDSNSVDLVVPPTLTSVINTDNRMQYQLYARVQDNGTPIKYDIALVTINMNRNRVAPRFLVTEKTVNITENFNPGEAIESCNALDTDSGENGIIAYLDVGTASNTRSFFQVIESTSDIVLKRDLDEDSSIVYTVLISAQDSGPYQLASTSTCTVTINVFRNRFTPEFVSLPYDTSVEQNRNTGLPVTKVTAEDRDTYSPFNVVRYELVRESSPGVFTLDAVSGDITLVRSLANQPESSYTLVVRAYDGGEPPRSAYNVVTITVNRNLNAPRFIVPGPIQNYQVTANRQLETIGLSDIIYQVQAEDDDSGPAGTITYELTGTGKATNFFQVNPSNGQIQLKASLLQDVDTQYVLTISARDNDPSPRSAANVATVTVNVYRNQFSPVFINEQSYSQTVNQNLGTGSLITTVTATDADEANTFERVTYEVIGDGETPGYVTVNNNGDIRLRSSLASLTSDILYVRVLASDNGQPPKTDTSLFSITLNKNLFAPTWIATNVNNPIFSYVIDEDQPLFQEFGQLTADDRDSQAPNNVTEFYSVSSQPALEFFQVTSDGIVSVRKSLEETATSSFTWTMSLRDKGVPVQISSTTAQVSVNVNRNRFDPFFTNCPPAAFGTIDDGVALNTRLFQLTFNDRDSDLRRYGNVTVQLIGDDNADTLFGIDTENYVVVRNSLDFSSTARYQLRILARDQGEPPRQTECVVPVNVNHNLKAPVFLNLPYSQRILENLTPPNFVLRVTADDEDIYQPYNQVSYSFGSNQGVEQSDQYFMVQPTGEINVLRDLQSDINKPDFYRFNVLATDGGGLITQAPVSIEVIRNTPPSITNNLLSVEIFNNHTLNSDVFDVQYFDPDIDSPFNVVTFSLTGELLGVTYFEINALTGQISLQRSLLGSGPDSFILVAKVCDGGNLCDSKNIQVNVQRNFFTPLFTANSYEVTIGEDTPVLTSIEQVQAFDNDRTDPYRVVSYRMQTSNDRFSIESNTGIIRVKKPLDGETDPFFIFNVVAEDGGGRISLAIPVKVNIIRNENSPVFDLTSCDGAIEANVQAGTLVSTVTARDADTQANFDTNSIRYSIIGDAGAGSFFSIGSLNGQIRVGSGIDVNSASFYQIRIQAQDGFRRSAIKVCRVTVNRNLNSPQFQLTTYSSRILETKAINSLVEQVAILDIDGTAPSNQGNFTLSGDASCLEYFQMDDVSGVLSVKKDLRLNPAKPPSYSCTVTASDRGIPPRAATNSAIVSVQVIYNQAPSFNSESYEAFIDGNTASGVPLVTYAVQDPNTDVPFSSTYVYISGGVDAKYFTLDRANQRVILRNAQDLAVDSATKYKVFLTVVDGGSPPLNDTAEFTLTVKRNLYGPRCRSQSLVNIPYTQETGVILAYVNATDDDDQAPMNQIRYSLVNQGNILQYFSIDPNTAAVSLKTQLPPNGISGFQIQVLAQDGGFPPEQAICTVQVSVTTDTGTLSFNLPNYAQNIDENANVNDNVLLATASPSNSVTYSIIGIDTGPTYFDINPTSGQIYVKANLRDDPIKRSQYTLRLRAERQFQVTTQEAFATATITVNRNLNSPQLRPNALYERTINEDAFIGDNVVQIDALDADNDVLRYEVVTPTSGSDFFAVSATTGLIIVAKPLTSVPQSIVQFNVIVSDQAIVNPKSATATIRIRIVPDAVPQFVNANSYTTTIPFNQPAATSIFRVSATDSDQVGNMVYEANCGTLSAPGYFDVLSPSGDINITNSVALDLTFTYELCLIAYDSARPNAQATSTMTINVNRNPNAPLFNPTSYRNVTTETVDYGTLMFTLNAQDNDLQAIQYEITSSSPSICGSYFNLHPDNGDLSTAGDLSLIPKIITECNFQFAASDKGNPPKPASNTASGVVTISRNNFPPVFPNTDYRISIPETTAVNTDVFNVNASDSDFGEPLFGEFDYIAIGDSPGLNFFQVNSADGRIRLVNNLAVNNIAAYQIRVVARDFGRPRLSGTTLVTIDIERNFADPVISPSQNPAITEVFEDDPISNPIFEFNAQDTDRAGPQRDVRWAIQFTTATDSRYFNINQQGNVFITVPLYFDGSDKPVYTFTVTATNTDGSGKFDSVNCQVNVKRNIFPPTFTQNLYSVSPALSYDARVGDLVTDSLAVSDNDAEGRYKVQSISIVPDSLYSSLFSINSVSGQITLGASLQTRTEDEYLIRVQAQDGGTPPLIGYTSVLIPVNRNQQKPRFTQGNQTITLLENQLGGEIGRVVATDDDRLEPYNKIEFTQLTSTVFYSTDSDGKIYLIRSLTETGSPDSLELQIRVCDLAPSSLCAEADAYVTINVIRNNHYPYFEPSPNFPYSSSRDSLSLGEVVIRARAADNDDASTIFGQLTFELIGDDGDQNRFDIGASTGDITVSNRPNLGESSPYQLRIQVCDGGGLCNVTVALVTVTTNRFPPLLDLPAYITSVLETQSYGVEIITVTASDNDLTSPNNAFEFELLDGTLNDASLSCFDINGNNGQIFAKSSLLSFPCNSSVFEFNVRATDKGLPSLQSTPSPVTISVIRNTAAPEWDQRKYIFAIDRNHTLNTAVGSARAEDQDSPNTPFGTLTYTVQYASSPLTFDIQRIDNNNINIMLRRPLGRTVTVYRLYVLVEDNGVPRRSGLTEIEINVNRNLNRPFFLQFNYNFDTYENEPVGSGVGTPLRGDDLDDEVPWSIYNFRLVTASRFFTLDTSGQLYTSRSLVATGSGGTSTYILQAQIYDGGIPSLIGDRQATITVRVFHNLQCPTFGSNLPATVNIRENEVGIIFTANATDADSEPRYSAVTYELAGVNPDVTRFFRFDRATGQVSVLSAMQFDQATSYSMIINAWDGFCNKRTQGKLTINVERNLYAPEWLSPSLNLTLLETQALGEPIYNLQLQASDRDGNTPLQFSFAPGSPNVNMFLLDTVAGVYLQKTLLGRNDDPYTVQFVITDEGGLTSGVFSLIVNVIRNQAPTISIPSLSYSINSNRPTNAVFATCQGFDPDTQDPFNQYGFYLIGTGDAVDMFAVNENNCEITATDKLSTDTATSYRVELQVRDKGTPPLFSTVSFDVNVERNLFSPFFQPVDYQATIIETIPQGQIFLTVTATDGDVLVPYNTVRYSIVSTSQDVMNYFDIDPVSGGIFCKLWQVNYPDNLPNNPFIFEVQASDLGPVPRTSSSNARVTVNVIRNTAPFFLNTNNYTTSISEAHPEGTSIYAVSFNDNDRRSPFNDLTLSIRGDGNAPTFFNIDNNGVIRLKNGVDLPGSSDTRFLIRVQVQDAGIPSLSSEAFVTVNVQRNFHPPELPSVSVSIPYNSFRGRLITTLQASDDDKEGPEATITYSILGGDQIDGIAYFFLNPISGALTLTNNTDLKNIDRFLILVRATDAGTPPLFAEAIVTVTILKETSNLTISDFNFQVNENQPERFTIGSIFATPSDGVQYITIGYQPAIDYFAVDASDGTLSVKQSLLGQRLESYTLVVRAVRDSGLTSQSAESTVTITVIRNLNGPVFNASLYEETIQDTTDIGSFILGVFADDADGDSIEYSFIPGSGDFSPFFLHPRSGAISLITSLFGTTTQNFQFQVQAQDNRSSQRTSFANIRINIVGDRSPPVFTRSLYTASFSESSSQGDGITVTASDPDLRGVLVFEVTGISTGPAYFGLGTVNQLANNQANARVVITDVTNLKADDLLAYTLRLITYDSRYPNTRDTATVSIRMNRNPSAPSFTSPNYFTTVKETIPQGTIIFNNINATDADGDSLRYSITGNSQAQEYYEIHPDTAVIRLKKSLQLNTRNSDTIQLQVSDQRNPQRLGIAQARVTIIRDNSDPVFININAQQFVSINQATPANFFNISGEDQDLRGNLVYTWVTNYSNFFELVNVGLGSSAVGQVNLVRPLTEDPLRLESYSLIFRVFDSEFPNRYDEKTLTVITNRNPNPPVCTRSTISRQIDVNTRLNQVLDTVAATDADGDTIRYSFEPSTDQIDRQVFYVDPDSGEIRLTEVLSTVGVTDFTFTVLASDQGYPNARSCPVAVRFTVDTDDAPFFRPLNYTWTGLRENAFTAQTTFVVNGFDDDLQGNLEYRIIGQYSEPYYFGVRRTNPLSPGSSGTLFVQKDLLPDNEDIYFINVIVFDDARPQLSATTTVTASVLRNPSGPSFSLGNYAATFHELEPVGYSPTKVSAVDSDGDSLTYSFLTVGVDQKPLEFFAIQPITGDITVKKRLTEDPIRQLSYVLRVQAVDDRQPQRSAEASVTLTVTRNRNSPVFINTPYQLINPPLSENTVPGPAVLYSTIQARDIDNRVPLVYEVVSNTSGAYFFDINRDTADLTLRNSLLSGANTDYTLYVRAYDPEYPLDYAEEDVTIRIARNEYSPVFSVPSYTILINETEPVGTNILTVQATDQNQGDVVTFSAVGQQNTLELFELFSSGSIIVKSSLLGLPLSTYQMNVVARDDGTPQRSTPATITINIIQYAGNPQILTRPCQQTFNENQDIGAIGTRIDVQDNPAGILVFEETGQYPAPSFFDIDNQGIIYLTRNVRNSTFKGSTLSYSVRVYDSLRHNRASVVTCIFTVVRNENAPTWDIADFSTSIKDSHPVLGDVIQVTASDIDPLDVIEYSLEAETAQRNLVSGPSGYFFIDANTGMIKLAQSVKGSGINSFTLTVKACDNGFPELCITKSGVISVDNTGATPVFSLPTYIQQIEETAQPGDFVLLLRATDSDMLQNSYLVYEFVNPPPPYFLLDERTGNLTVARSVFYDISPSYGFPVIAYDVSDPDRKARADVTIFVNRNPAGPFCQINPLRLTFLEYQQVPSIVGRLDGVDQNGDDIEFTLSSVNPPPRNASDPDFYVDFITGDIWLFNSMEGASSTALTYQLNVTVADKRVTNVKRDYCNVIITVNPDSPPFFIQNNPDRTISEFAGLGQVTNVIADDRDKQGFIVYDLKGTYPADQFFDVNAVTGSINLIKSLTQDGLALGSYTLTIEAYDSARPTRVATQNVVITVSRNANGPVFIPSATYTTTVLESIALASSVIQVTATDSDNEPLTYNITAATGNGFEVFFMDGDTIKTKADLRQASSNYQLTVEASDPRGRIASATVSIFINRVSADRPPRFSETTYTANINRYETPNRVVISTFATDPDIPNQQSRIKYEMSSAPGYSYFRINRDNGDIILNQTLTQNVNEAAFYIFELTAFDEQNPDLKARANAVIFVDFNPNGPVFSQINYQERISEYYGLGKSVLAVMATDADNDIVRYFMDQTSNDGRGASVYFSVDPNDGTIYVTEALTSAPLDRYVFRIVAYDNRSPMKTTSILVTIDITRDRFAPSCNQRVGRNVNENTVVNATSALFQFQASDADNTGLPFVFGPTGNRPSRAYFRVARDGSVYVNLPLTSSTANTFELEAFVYQEGFPQNVGICFATLTILRNLNAPVFTSPPITTEIFEYSPIGTEVADLEAIDADGDRPRYTISGDLADQEFFEVDDLTGRLTLRKQLSEDQNTNSYSFNVQASDDRSPPQRGDIPVTVNVRRDQRPQFVSPTPLFIVVDEEDRSGVTLSPAASAEDGDLIGQIRYGSTGENDAQAFFEINEFTGIISIRRDLSEDFTTSSYRLIIYAYDSGLPQVRSQPWTVSITVTRNQFPPEFVRDPYTFSIDIDKDGGNLGYLIGQVNATDRDGDIPYYTLTANDNSASYIFLDRDSGRLYLINTLSSLPGSQQQFSFSVVASDRLVNPRTDTAQITVNLQRDQFPPEFNPERYIVTIEESRPVNDIVVLSPPLSAQDRDLQGNINYQVTGTFPGNNFFDVGVTDGRLRIIRDLRTDTIARPNYQLTIEAFDSALPSAKATATVTVNVLRNVNGPVFAQNPVFASVDETHPIQVMVTNLTATDLDRDSIEYRLLSDTNSGDGLSFFYVEPSTGEMYIKRSLTQARSNTYNMIVRATDSGNPPKSTNVDVTVAINRVQRPIFSQSSYSTTVAENLPVSDSVFDMEAVKTGATIRYEATGLGLAPYFFAIDENTGRVTVRNSLRNFTDMSYSLTVKAYDASFPDFPTTSRLDIQVTRNDNEPAFNQSIYTATVTVDTPPFSNLVTVNAQDARDGDIITYSLVGPQQCLDSFRLLSTTGQFLLAVEPNIVPVGIYNCIVRATDNGYPTARTTDATVQVTVTTQNAPTFTIPAPVTIDETEPQGQVATLFASKANTVGNIRYEAVGNYPARSFFSVDAVSGVVTLTGDLINDPNKLTQYTLRVCAYDTAFPNIRRCADQVINVNRNQFGPTFVPTFISIPLDVDTNPADWSRILEVSDRDSSALSCSITSTQKAQEFFTVDPDTCVLSLSKPLTQDSANTTLYRVTVEATDNGSPQARTGTAIVEVSVVRDIFSPDILNLPASRSISENTPQGDSIFRGQASDQDQTGNMVCASVANYPASIYFRVDPVTCEVFVENSIRFDDASSYSIPIQVYDSAWPNNRRTKILTINVDRNENRPVFTSNNQAFINDQFPPGNVVLTLRASDADGDSLSFSKVNASQGRPFIVDPSTGRVILTTTLSGAETYSFNVQVSDNRTPPKTAEATVRISVTDVTFSPVWDKEFFEATININRQVNSVFTAQVRATKNNDPSDIKYRISGSAPTSAENFFKIDEDTGSFTLTSSLVNSQIMSKLSSVVLFIEAYDKNAPLDIINSWVTITFNRNLNAPEFSPTTYFANIADYDPTGTKVTTVSATDRDILPPENKLVYSLDSGRAGGWFTIDSSSGQITVAKRLSEDIAQPRTYELFVTATDQSLSPRSAIATVFVNVERNEAPRFQQPSYSGTAPDTLDIFSPILVASATDDNPQGSENGMLDFFIEDATARNIFFINNQGAISPRRQLDRLSQTLYEFPVRVSDRGIPSLSATASVTITIRESPGLDFIPDSVTYQKPENNNVPELLESFEATDGATGNQILYELQSDGFGERAFSINPNTGEIFQNISFKEDPERSLRYVLRKRAYRASDPSVQAYRTIIVDVDRNPSNPSFKQKSYTFQVPESQALGQVFGSINATDPDTEEAGELTYTISRTSNSPLNSFEFFYVSPTLGQLSVSRSLFFDRSINTYEFPVQVQDSGSPRKSDTATVTIQILRNTFGPVFSPTLYNRTITETTPVNTKIIDLNATEADNDRVTYSLQQTDTSSLFFNIDQDSGIITLSAPVLRAPTSVFTLTVTASDNRASPRTAEAYVTVTVTRNPSQPKFQRDTYDRKISEYQELNSVIITTEATDQDDSNTDSGRISYSIISQTALDPKPVTGFLNNFFGIGANNGDLYLARVLTTNKAADKYQLIIQAQDNAIQPKSATATVTITIQRNEHKPVFNPSSYNANITEDFEISSSILKVTASDDDSNIDLNANTPNAQIKYSLLGVQSSFFGITDEGIIFKRQPTSGTSGNEDKETFKFSVVASDGNWEGQSNDTATVSITVNYNKQVVGRIGFTQPLYYKAVKENFDKDQAIVDLDVENQGSSFVNCQIIPQSGKFTVEGDKDEKNCVLKLRTSLDREQQDRYDIKVEVAEKSSSNRRKRQAQDQGNTYYYNTWPETQIIIEVLDVNDNAPKWIPVVYPPGTTREIFITAISVDAPANALVTQLTATDMDLGRNGEVRYDITLPSQNPPPFDIQDVEGLLTTTSEFPETVKKNKMLPYKLDLVAHDRSIDEPFQYNDTVCYVNLIRDINRFILVVNKRVTEIQDQIEKYRQALQESIGQVVLIELIQASRVKDEDRITIESASTDITFVVAQKQSPYQLYNSTDDFAGENIITGNVQGDNILTTYRDKIDGDVESVHLPYQDPVNIVYRPFKSYIWWMDDPWAALVALAAIIILLALVGIIVIIFTHSRYMKFISQYRMYQSSYQNPDFEEPANFLREYETQSLNMYVPPDDLGIPDYGEVDMTLADNGIGQVQHTGHDPSVVAAVNPIYSEESGQQLGQAGPKGSKADNLTQL</sequence>
<keyword evidence="8" id="KW-0325">Glycoprotein</keyword>
<feature type="domain" description="Cadherin" evidence="12">
    <location>
        <begin position="192"/>
        <end position="296"/>
    </location>
</feature>
<gene>
    <name evidence="13" type="ORF">RRG08_040225</name>
</gene>
<keyword evidence="6 11" id="KW-1133">Transmembrane helix</keyword>
<feature type="domain" description="Cadherin" evidence="12">
    <location>
        <begin position="2653"/>
        <end position="2760"/>
    </location>
</feature>
<feature type="domain" description="Cadherin" evidence="12">
    <location>
        <begin position="2968"/>
        <end position="3073"/>
    </location>
</feature>
<feature type="domain" description="Cadherin" evidence="12">
    <location>
        <begin position="6135"/>
        <end position="6238"/>
    </location>
</feature>
<evidence type="ECO:0000256" key="1">
    <source>
        <dbReference type="ARBA" id="ARBA00004370"/>
    </source>
</evidence>
<feature type="domain" description="Cadherin" evidence="12">
    <location>
        <begin position="1788"/>
        <end position="1895"/>
    </location>
</feature>
<dbReference type="InterPro" id="IPR002126">
    <property type="entry name" value="Cadherin-like_dom"/>
</dbReference>
<feature type="domain" description="Cadherin" evidence="12">
    <location>
        <begin position="6446"/>
        <end position="6544"/>
    </location>
</feature>
<feature type="domain" description="Cadherin" evidence="12">
    <location>
        <begin position="3713"/>
        <end position="3815"/>
    </location>
</feature>
<feature type="domain" description="Cadherin" evidence="12">
    <location>
        <begin position="2433"/>
        <end position="2544"/>
    </location>
</feature>
<dbReference type="GO" id="GO:0005886">
    <property type="term" value="C:plasma membrane"/>
    <property type="evidence" value="ECO:0007669"/>
    <property type="project" value="InterPro"/>
</dbReference>
<feature type="domain" description="Cadherin" evidence="12">
    <location>
        <begin position="5087"/>
        <end position="5193"/>
    </location>
</feature>
<feature type="domain" description="Cadherin" evidence="12">
    <location>
        <begin position="2343"/>
        <end position="2432"/>
    </location>
</feature>
<feature type="domain" description="Cadherin" evidence="12">
    <location>
        <begin position="6970"/>
        <end position="7079"/>
    </location>
</feature>
<dbReference type="CDD" id="cd11304">
    <property type="entry name" value="Cadherin_repeat"/>
    <property type="match status" value="59"/>
</dbReference>
<feature type="domain" description="Cadherin" evidence="12">
    <location>
        <begin position="6655"/>
        <end position="6760"/>
    </location>
</feature>
<feature type="domain" description="Cadherin" evidence="12">
    <location>
        <begin position="84"/>
        <end position="191"/>
    </location>
</feature>
<evidence type="ECO:0000256" key="6">
    <source>
        <dbReference type="ARBA" id="ARBA00022989"/>
    </source>
</evidence>
<keyword evidence="3" id="KW-0677">Repeat</keyword>
<feature type="domain" description="Cadherin" evidence="12">
    <location>
        <begin position="5613"/>
        <end position="5719"/>
    </location>
</feature>
<feature type="region of interest" description="Disordered" evidence="10">
    <location>
        <begin position="7896"/>
        <end position="7916"/>
    </location>
</feature>
<evidence type="ECO:0000256" key="10">
    <source>
        <dbReference type="SAM" id="MobiDB-lite"/>
    </source>
</evidence>
<evidence type="ECO:0000256" key="5">
    <source>
        <dbReference type="ARBA" id="ARBA00022889"/>
    </source>
</evidence>
<feature type="domain" description="Cadherin" evidence="12">
    <location>
        <begin position="314"/>
        <end position="410"/>
    </location>
</feature>
<feature type="transmembrane region" description="Helical" evidence="11">
    <location>
        <begin position="7784"/>
        <end position="7807"/>
    </location>
</feature>
<keyword evidence="5" id="KW-0130">Cell adhesion</keyword>
<dbReference type="PANTHER" id="PTHR24026:SF126">
    <property type="entry name" value="PROTOCADHERIN FAT 4"/>
    <property type="match status" value="1"/>
</dbReference>
<evidence type="ECO:0000256" key="8">
    <source>
        <dbReference type="ARBA" id="ARBA00023180"/>
    </source>
</evidence>
<feature type="domain" description="Cadherin" evidence="12">
    <location>
        <begin position="5932"/>
        <end position="6032"/>
    </location>
</feature>
<keyword evidence="14" id="KW-1185">Reference proteome</keyword>
<feature type="domain" description="Cadherin" evidence="12">
    <location>
        <begin position="2778"/>
        <end position="2870"/>
    </location>
</feature>
<feature type="domain" description="Cadherin" evidence="12">
    <location>
        <begin position="1377"/>
        <end position="1481"/>
    </location>
</feature>